<dbReference type="InterPro" id="IPR027417">
    <property type="entry name" value="P-loop_NTPase"/>
</dbReference>
<dbReference type="PROSITE" id="PS50893">
    <property type="entry name" value="ABC_TRANSPORTER_2"/>
    <property type="match status" value="2"/>
</dbReference>
<evidence type="ECO:0000256" key="10">
    <source>
        <dbReference type="ARBA" id="ARBA00023204"/>
    </source>
</evidence>
<evidence type="ECO:0000256" key="13">
    <source>
        <dbReference type="ARBA" id="ARBA00042156"/>
    </source>
</evidence>
<dbReference type="Gene3D" id="3.40.50.300">
    <property type="entry name" value="P-loop containing nucleotide triphosphate hydrolases"/>
    <property type="match status" value="2"/>
</dbReference>
<dbReference type="Proteomes" id="UP001245561">
    <property type="component" value="Unassembled WGS sequence"/>
</dbReference>
<dbReference type="SUPFAM" id="SSF52540">
    <property type="entry name" value="P-loop containing nucleoside triphosphate hydrolases"/>
    <property type="match status" value="2"/>
</dbReference>
<feature type="domain" description="ABC transporter" evidence="14">
    <location>
        <begin position="451"/>
        <end position="742"/>
    </location>
</feature>
<evidence type="ECO:0000256" key="6">
    <source>
        <dbReference type="ARBA" id="ARBA00022769"/>
    </source>
</evidence>
<evidence type="ECO:0000259" key="14">
    <source>
        <dbReference type="PROSITE" id="PS50893"/>
    </source>
</evidence>
<keyword evidence="9" id="KW-0238">DNA-binding</keyword>
<keyword evidence="2" id="KW-0963">Cytoplasm</keyword>
<dbReference type="Gene3D" id="1.20.1580.10">
    <property type="entry name" value="ABC transporter ATPase like domain"/>
    <property type="match status" value="2"/>
</dbReference>
<evidence type="ECO:0000256" key="3">
    <source>
        <dbReference type="ARBA" id="ARBA00022737"/>
    </source>
</evidence>
<dbReference type="Proteomes" id="UP001256547">
    <property type="component" value="Unassembled WGS sequence"/>
</dbReference>
<dbReference type="AlphaFoldDB" id="A0AAW8TQV1"/>
<comment type="subcellular location">
    <subcellularLocation>
        <location evidence="1">Cytoplasm</location>
    </subcellularLocation>
</comment>
<evidence type="ECO:0000313" key="16">
    <source>
        <dbReference type="EMBL" id="MDT2638073.1"/>
    </source>
</evidence>
<dbReference type="GO" id="GO:0003677">
    <property type="term" value="F:DNA binding"/>
    <property type="evidence" value="ECO:0007669"/>
    <property type="project" value="UniProtKB-KW"/>
</dbReference>
<dbReference type="EMBL" id="JARPYR010000016">
    <property type="protein sequence ID" value="MDT2597121.1"/>
    <property type="molecule type" value="Genomic_DNA"/>
</dbReference>
<gene>
    <name evidence="16" type="ORF">P7D36_11275</name>
    <name evidence="15" type="ORF">P7D39_08905</name>
</gene>
<dbReference type="Gene3D" id="1.10.8.280">
    <property type="entry name" value="ABC transporter ATPase domain-like"/>
    <property type="match status" value="1"/>
</dbReference>
<evidence type="ECO:0000256" key="5">
    <source>
        <dbReference type="ARBA" id="ARBA00022763"/>
    </source>
</evidence>
<dbReference type="InterPro" id="IPR003593">
    <property type="entry name" value="AAA+_ATPase"/>
</dbReference>
<evidence type="ECO:0000256" key="12">
    <source>
        <dbReference type="ARBA" id="ARBA00039316"/>
    </source>
</evidence>
<dbReference type="GO" id="GO:0016887">
    <property type="term" value="F:ATP hydrolysis activity"/>
    <property type="evidence" value="ECO:0007669"/>
    <property type="project" value="InterPro"/>
</dbReference>
<evidence type="ECO:0000256" key="7">
    <source>
        <dbReference type="ARBA" id="ARBA00022840"/>
    </source>
</evidence>
<dbReference type="InterPro" id="IPR003439">
    <property type="entry name" value="ABC_transporter-like_ATP-bd"/>
</dbReference>
<dbReference type="SMART" id="SM00382">
    <property type="entry name" value="AAA"/>
    <property type="match status" value="2"/>
</dbReference>
<keyword evidence="3" id="KW-0677">Repeat</keyword>
<keyword evidence="18" id="KW-1185">Reference proteome</keyword>
<keyword evidence="5" id="KW-0227">DNA damage</keyword>
<accession>A0AAW8TQV1</accession>
<dbReference type="GO" id="GO:0006281">
    <property type="term" value="P:DNA repair"/>
    <property type="evidence" value="ECO:0007669"/>
    <property type="project" value="UniProtKB-KW"/>
</dbReference>
<dbReference type="PANTHER" id="PTHR43152">
    <property type="entry name" value="UVRABC SYSTEM PROTEIN A"/>
    <property type="match status" value="1"/>
</dbReference>
<dbReference type="GO" id="GO:0005524">
    <property type="term" value="F:ATP binding"/>
    <property type="evidence" value="ECO:0007669"/>
    <property type="project" value="UniProtKB-KW"/>
</dbReference>
<evidence type="ECO:0000256" key="9">
    <source>
        <dbReference type="ARBA" id="ARBA00023125"/>
    </source>
</evidence>
<keyword evidence="6" id="KW-0228">DNA excision</keyword>
<proteinExistence type="inferred from homology"/>
<dbReference type="CDD" id="cd03270">
    <property type="entry name" value="ABC_UvrA_I"/>
    <property type="match status" value="1"/>
</dbReference>
<dbReference type="GO" id="GO:0004518">
    <property type="term" value="F:nuclease activity"/>
    <property type="evidence" value="ECO:0007669"/>
    <property type="project" value="UniProtKB-KW"/>
</dbReference>
<dbReference type="GO" id="GO:0005737">
    <property type="term" value="C:cytoplasm"/>
    <property type="evidence" value="ECO:0007669"/>
    <property type="project" value="UniProtKB-SubCell"/>
</dbReference>
<dbReference type="EMBL" id="JARPYT010000018">
    <property type="protein sequence ID" value="MDT2638073.1"/>
    <property type="molecule type" value="Genomic_DNA"/>
</dbReference>
<reference evidence="16 18" key="1">
    <citation type="submission" date="2023-03" db="EMBL/GenBank/DDBJ databases">
        <authorList>
            <person name="Shen W."/>
            <person name="Cai J."/>
        </authorList>
    </citation>
    <scope>NUCLEOTIDE SEQUENCE</scope>
    <source>
        <strain evidence="16">P55-2</strain>
        <strain evidence="15 18">P72-2</strain>
    </source>
</reference>
<dbReference type="RefSeq" id="WP_311859733.1">
    <property type="nucleotide sequence ID" value="NZ_JARPYR010000016.1"/>
</dbReference>
<evidence type="ECO:0000256" key="11">
    <source>
        <dbReference type="ARBA" id="ARBA00038000"/>
    </source>
</evidence>
<name>A0AAW8TQV1_9ENTE</name>
<organism evidence="16 17">
    <name type="scientific">Enterococcus dongliensis</name>
    <dbReference type="NCBI Taxonomy" id="2559925"/>
    <lineage>
        <taxon>Bacteria</taxon>
        <taxon>Bacillati</taxon>
        <taxon>Bacillota</taxon>
        <taxon>Bacilli</taxon>
        <taxon>Lactobacillales</taxon>
        <taxon>Enterococcaceae</taxon>
        <taxon>Enterococcus</taxon>
    </lineage>
</organism>
<feature type="domain" description="ABC transporter" evidence="14">
    <location>
        <begin position="1"/>
        <end position="443"/>
    </location>
</feature>
<evidence type="ECO:0000256" key="8">
    <source>
        <dbReference type="ARBA" id="ARBA00022881"/>
    </source>
</evidence>
<protein>
    <recommendedName>
        <fullName evidence="12">UvrABC system protein A</fullName>
    </recommendedName>
    <alternativeName>
        <fullName evidence="13">Excinuclease ABC subunit A</fullName>
    </alternativeName>
</protein>
<dbReference type="PROSITE" id="PS00211">
    <property type="entry name" value="ABC_TRANSPORTER_1"/>
    <property type="match status" value="1"/>
</dbReference>
<evidence type="ECO:0000313" key="17">
    <source>
        <dbReference type="Proteomes" id="UP001245561"/>
    </source>
</evidence>
<keyword evidence="7" id="KW-0067">ATP-binding</keyword>
<sequence length="748" mass="82468">MTSNQFIEIANDNENNLKNVSLKIPKNQLTVFTGVSGSGKSSLVFDTIAQEAGRQLNSTYSAFTRLFLPKYKRPDVYDVRNLSTAIIIDQKQLGGNARSTLGTVSDISPLFRVLFSRFGQPHYGHGANAFSFNDPEGMCEKCQGIGQSYVFKLDAALDMEKSLAEGAILLGGYTKDAYYLQLILNSGLFDNNKPIKEYSDEEMQQLLNGEATIKVPVNGVSHNVKFEGIEKQFFRLNLKANKEMTATNKKNFEKFAEMAVCDACQGRRFNSKVLASKIHGYSIFDLTDMQLDQLLQLLDTFTDEEMAPIITDIKRRIQDLVAIGLDYLSLTRETTTLSGGEAQRVKTVKYLANSLTDLIYILDEPSTGLHPRDVHRLNELLLKLRDKGNTVLVVEHDPNVIKIADFIVDMGPKAGVHGGEVTFTGTYEDLKMSDTLTGRYLIHHLPWRKQPRIATTFLKSQPSTLHNLKNSSLEIPEGLFTVVTGVAGSGKSTLVNQVFAKEFGEAVQISQAPLHANSRSNPATYTGILSEIRKQFAKANDVSDSLFSANSKGACPKCKGKGVVELNLSFMDNSEVECPLCQGSRFNPDVLSYTLKGKNIVDVMKMTIEEAFDFFNDKKISTKLSSVQNVGLGYLTLGQPLDTLSGGESQRLKIAKELHTKGNLYILDEPTTGLHTSDIENIVRIINDLVDKGNTVIVIEHNIDIMRSADWIVDIGPDGGARGGEIIYAGPVQGIRSVPASVTAQYLD</sequence>
<dbReference type="Pfam" id="PF00005">
    <property type="entry name" value="ABC_tran"/>
    <property type="match status" value="1"/>
</dbReference>
<dbReference type="PANTHER" id="PTHR43152:SF3">
    <property type="entry name" value="UVRABC SYSTEM PROTEIN A"/>
    <property type="match status" value="1"/>
</dbReference>
<comment type="similarity">
    <text evidence="11">Belongs to the ABC transporter superfamily. UvrA family.</text>
</comment>
<evidence type="ECO:0000256" key="2">
    <source>
        <dbReference type="ARBA" id="ARBA00022490"/>
    </source>
</evidence>
<evidence type="ECO:0000256" key="4">
    <source>
        <dbReference type="ARBA" id="ARBA00022741"/>
    </source>
</evidence>
<keyword evidence="10" id="KW-0234">DNA repair</keyword>
<evidence type="ECO:0000313" key="15">
    <source>
        <dbReference type="EMBL" id="MDT2597121.1"/>
    </source>
</evidence>
<dbReference type="InterPro" id="IPR017871">
    <property type="entry name" value="ABC_transporter-like_CS"/>
</dbReference>
<evidence type="ECO:0000313" key="18">
    <source>
        <dbReference type="Proteomes" id="UP001256547"/>
    </source>
</evidence>
<comment type="caution">
    <text evidence="16">The sequence shown here is derived from an EMBL/GenBank/DDBJ whole genome shotgun (WGS) entry which is preliminary data.</text>
</comment>
<keyword evidence="8" id="KW-0267">Excision nuclease</keyword>
<keyword evidence="4" id="KW-0547">Nucleotide-binding</keyword>
<evidence type="ECO:0000256" key="1">
    <source>
        <dbReference type="ARBA" id="ARBA00004496"/>
    </source>
</evidence>